<feature type="transmembrane region" description="Helical" evidence="1">
    <location>
        <begin position="94"/>
        <end position="119"/>
    </location>
</feature>
<dbReference type="EMBL" id="PRFA01000033">
    <property type="protein sequence ID" value="PWU93125.1"/>
    <property type="molecule type" value="Genomic_DNA"/>
</dbReference>
<protein>
    <recommendedName>
        <fullName evidence="4">Succinate dehydrogenase subunit</fullName>
    </recommendedName>
</protein>
<evidence type="ECO:0008006" key="4">
    <source>
        <dbReference type="Google" id="ProtNLM"/>
    </source>
</evidence>
<proteinExistence type="predicted"/>
<organism evidence="2 3">
    <name type="scientific">Trypanosoma cruzi</name>
    <dbReference type="NCBI Taxonomy" id="5693"/>
    <lineage>
        <taxon>Eukaryota</taxon>
        <taxon>Discoba</taxon>
        <taxon>Euglenozoa</taxon>
        <taxon>Kinetoplastea</taxon>
        <taxon>Metakinetoplastina</taxon>
        <taxon>Trypanosomatida</taxon>
        <taxon>Trypanosomatidae</taxon>
        <taxon>Trypanosoma</taxon>
        <taxon>Schizotrypanum</taxon>
    </lineage>
</organism>
<dbReference type="VEuPathDB" id="TriTrypDB:TcCLB.508397.40"/>
<keyword evidence="1" id="KW-0812">Transmembrane</keyword>
<dbReference type="VEuPathDB" id="TriTrypDB:TCDM_14274"/>
<dbReference type="AlphaFoldDB" id="A0A2V2V9F1"/>
<keyword evidence="1" id="KW-1133">Transmembrane helix</keyword>
<sequence length="139" mass="15547">MMQRSFFRLAGRSGAFALCATLRSPPSTGTAAVQENNPKAFKMQPMQPHSRSTHMYETSAKGGEVGARNEAACMNYEAFQPTDLNGILAMPHTINLLTITPIYCFLVCLASVAWGIFYWDLYCRRTYETVLIARPESLR</sequence>
<dbReference type="VEuPathDB" id="TriTrypDB:TcG_08114"/>
<gene>
    <name evidence="2" type="ORF">C4B63_33g571c</name>
</gene>
<dbReference type="VEuPathDB" id="TriTrypDB:TcCL_NonESM13832"/>
<keyword evidence="1" id="KW-0472">Membrane</keyword>
<evidence type="ECO:0000313" key="2">
    <source>
        <dbReference type="EMBL" id="PWU93125.1"/>
    </source>
</evidence>
<accession>A0A2V2V9F1</accession>
<dbReference type="VEuPathDB" id="TriTrypDB:TcBrA4_0043030"/>
<comment type="caution">
    <text evidence="2">The sequence shown here is derived from an EMBL/GenBank/DDBJ whole genome shotgun (WGS) entry which is preliminary data.</text>
</comment>
<dbReference type="VEuPathDB" id="TriTrypDB:BCY84_20220"/>
<reference evidence="2 3" key="1">
    <citation type="journal article" date="2018" name="Microb. Genom.">
        <title>Expanding an expanded genome: long-read sequencing of Trypanosoma cruzi.</title>
        <authorList>
            <person name="Berna L."/>
            <person name="Rodriguez M."/>
            <person name="Chiribao M.L."/>
            <person name="Parodi-Talice A."/>
            <person name="Pita S."/>
            <person name="Rijo G."/>
            <person name="Alvarez-Valin F."/>
            <person name="Robello C."/>
        </authorList>
    </citation>
    <scope>NUCLEOTIDE SEQUENCE [LARGE SCALE GENOMIC DNA]</scope>
    <source>
        <strain evidence="2 3">Dm28c</strain>
    </source>
</reference>
<dbReference type="VEuPathDB" id="TriTrypDB:C3747_36g722c"/>
<evidence type="ECO:0000313" key="3">
    <source>
        <dbReference type="Proteomes" id="UP000246121"/>
    </source>
</evidence>
<evidence type="ECO:0000256" key="1">
    <source>
        <dbReference type="SAM" id="Phobius"/>
    </source>
</evidence>
<dbReference type="Proteomes" id="UP000246121">
    <property type="component" value="Unassembled WGS sequence"/>
</dbReference>
<dbReference type="VEuPathDB" id="TriTrypDB:TcCLB.509885.40"/>
<dbReference type="VEuPathDB" id="TriTrypDB:C4B63_33g571c"/>
<name>A0A2V2V9F1_TRYCR</name>
<dbReference type="OrthoDB" id="275586at2759"/>